<gene>
    <name evidence="2" type="ORF">EZ437_16800</name>
</gene>
<reference evidence="2 3" key="1">
    <citation type="submission" date="2019-02" db="EMBL/GenBank/DDBJ databases">
        <title>Pedobacter sp. RP-1-14 sp. nov., isolated from Arctic soil.</title>
        <authorList>
            <person name="Dahal R.H."/>
        </authorList>
    </citation>
    <scope>NUCLEOTIDE SEQUENCE [LARGE SCALE GENOMIC DNA]</scope>
    <source>
        <strain evidence="2 3">RP-1-14</strain>
    </source>
</reference>
<proteinExistence type="predicted"/>
<feature type="chain" id="PRO_5020867954" evidence="1">
    <location>
        <begin position="19"/>
        <end position="104"/>
    </location>
</feature>
<evidence type="ECO:0000313" key="2">
    <source>
        <dbReference type="EMBL" id="TCC99898.1"/>
    </source>
</evidence>
<dbReference type="RefSeq" id="WP_131597233.1">
    <property type="nucleotide sequence ID" value="NZ_SJSL01000005.1"/>
</dbReference>
<protein>
    <submittedName>
        <fullName evidence="2">Uncharacterized protein</fullName>
    </submittedName>
</protein>
<keyword evidence="3" id="KW-1185">Reference proteome</keyword>
<dbReference type="AlphaFoldDB" id="A0A4R0NI48"/>
<sequence>MKYLSTLILALFVSITGAQTIDKPKIEFTTSGIHHINKITLTDTATVVEVKVLFLPNWWSTFSDKAYLENSETGDKYTVKAIEGASFDSRYQFRQEHLCWYPQE</sequence>
<organism evidence="2 3">
    <name type="scientific">Pedobacter psychroterrae</name>
    <dbReference type="NCBI Taxonomy" id="2530453"/>
    <lineage>
        <taxon>Bacteria</taxon>
        <taxon>Pseudomonadati</taxon>
        <taxon>Bacteroidota</taxon>
        <taxon>Sphingobacteriia</taxon>
        <taxon>Sphingobacteriales</taxon>
        <taxon>Sphingobacteriaceae</taxon>
        <taxon>Pedobacter</taxon>
    </lineage>
</organism>
<dbReference type="EMBL" id="SJSL01000005">
    <property type="protein sequence ID" value="TCC99898.1"/>
    <property type="molecule type" value="Genomic_DNA"/>
</dbReference>
<dbReference type="Proteomes" id="UP000293347">
    <property type="component" value="Unassembled WGS sequence"/>
</dbReference>
<name>A0A4R0NI48_9SPHI</name>
<evidence type="ECO:0000256" key="1">
    <source>
        <dbReference type="SAM" id="SignalP"/>
    </source>
</evidence>
<evidence type="ECO:0000313" key="3">
    <source>
        <dbReference type="Proteomes" id="UP000293347"/>
    </source>
</evidence>
<feature type="signal peptide" evidence="1">
    <location>
        <begin position="1"/>
        <end position="18"/>
    </location>
</feature>
<keyword evidence="1" id="KW-0732">Signal</keyword>
<dbReference type="OrthoDB" id="1120316at2"/>
<comment type="caution">
    <text evidence="2">The sequence shown here is derived from an EMBL/GenBank/DDBJ whole genome shotgun (WGS) entry which is preliminary data.</text>
</comment>
<accession>A0A4R0NI48</accession>